<organism evidence="2 3">
    <name type="scientific">Kistimonas scapharcae</name>
    <dbReference type="NCBI Taxonomy" id="1036133"/>
    <lineage>
        <taxon>Bacteria</taxon>
        <taxon>Pseudomonadati</taxon>
        <taxon>Pseudomonadota</taxon>
        <taxon>Gammaproteobacteria</taxon>
        <taxon>Oceanospirillales</taxon>
        <taxon>Endozoicomonadaceae</taxon>
        <taxon>Kistimonas</taxon>
    </lineage>
</organism>
<dbReference type="Proteomes" id="UP001500604">
    <property type="component" value="Unassembled WGS sequence"/>
</dbReference>
<keyword evidence="3" id="KW-1185">Reference proteome</keyword>
<reference evidence="3" key="1">
    <citation type="journal article" date="2019" name="Int. J. Syst. Evol. Microbiol.">
        <title>The Global Catalogue of Microorganisms (GCM) 10K type strain sequencing project: providing services to taxonomists for standard genome sequencing and annotation.</title>
        <authorList>
            <consortium name="The Broad Institute Genomics Platform"/>
            <consortium name="The Broad Institute Genome Sequencing Center for Infectious Disease"/>
            <person name="Wu L."/>
            <person name="Ma J."/>
        </authorList>
    </citation>
    <scope>NUCLEOTIDE SEQUENCE [LARGE SCALE GENOMIC DNA]</scope>
    <source>
        <strain evidence="3">JCM 17805</strain>
    </source>
</reference>
<keyword evidence="1" id="KW-0812">Transmembrane</keyword>
<feature type="transmembrane region" description="Helical" evidence="1">
    <location>
        <begin position="9"/>
        <end position="26"/>
    </location>
</feature>
<gene>
    <name evidence="2" type="ORF">GCM10023116_38210</name>
</gene>
<sequence>MPALRNRRFIYLWISSVLLFATLSTASLSLDIYRWFPAFGFIGYSAVLVLLLSAMANAWVKWHYIVVSITLILFGTIASLDIVMSKEAIVADLAVMEMSGLQRLLADPAMIDDYVNILVILLNIFTSSVAGNALFYGLNTRNFVVKENGAGMRVAVE</sequence>
<proteinExistence type="predicted"/>
<dbReference type="EMBL" id="BAABFL010000455">
    <property type="protein sequence ID" value="GAA4651537.1"/>
    <property type="molecule type" value="Genomic_DNA"/>
</dbReference>
<protein>
    <submittedName>
        <fullName evidence="2">Uncharacterized protein</fullName>
    </submittedName>
</protein>
<feature type="transmembrane region" description="Helical" evidence="1">
    <location>
        <begin position="114"/>
        <end position="138"/>
    </location>
</feature>
<evidence type="ECO:0000313" key="3">
    <source>
        <dbReference type="Proteomes" id="UP001500604"/>
    </source>
</evidence>
<evidence type="ECO:0000256" key="1">
    <source>
        <dbReference type="SAM" id="Phobius"/>
    </source>
</evidence>
<keyword evidence="1" id="KW-1133">Transmembrane helix</keyword>
<comment type="caution">
    <text evidence="2">The sequence shown here is derived from an EMBL/GenBank/DDBJ whole genome shotgun (WGS) entry which is preliminary data.</text>
</comment>
<accession>A0ABP8V6N1</accession>
<feature type="transmembrane region" description="Helical" evidence="1">
    <location>
        <begin position="32"/>
        <end position="52"/>
    </location>
</feature>
<dbReference type="RefSeq" id="WP_345197930.1">
    <property type="nucleotide sequence ID" value="NZ_BAABFL010000455.1"/>
</dbReference>
<keyword evidence="1" id="KW-0472">Membrane</keyword>
<feature type="transmembrane region" description="Helical" evidence="1">
    <location>
        <begin position="64"/>
        <end position="84"/>
    </location>
</feature>
<name>A0ABP8V6N1_9GAMM</name>
<evidence type="ECO:0000313" key="2">
    <source>
        <dbReference type="EMBL" id="GAA4651537.1"/>
    </source>
</evidence>